<sequence length="500" mass="54016">MTDFFAGLTIVLLIALAINAYARTAALMRFPSISANWLIVLLASGLFGLLLAASGNASLAAIIVVAIHLLLVVASSAKRRVLGEPLLFSDLALVGAVFRHPQFYFSALERWHKVAGLAAAAVIVAALVVLFEENLPVRFGGLAVAALSALLLAMSLRTATFRNLGKVPDVESDVGEFGLVPTLLIYWLRWRAKNDPPSKPENSCQETSNSGHSHGQPPELVVVVQCESFADPVELFGDESLALPHLESARGAALQWGDLLVSGFGAYTMRTEYGVLFGQDEETLGFRQYDPYLTAIGDGAFSLPNRLGDDRWHSLFVHPHDMRFYNRHQILPAAGFSELVSESAFAPPSPSEGRYVTDAAVAEKIMVLAEKATSPTFIYAVTIENHGPWADSGGDRSGSLLDHYNRLVRAGDMMLGQLIGGISARRKPAMLVFFGDHRPSIPGFSEPGGDRHTPYVILKMDEDGQIIAGTNQRRDLTPAQLHHAVLGFAHIPENAASISS</sequence>
<gene>
    <name evidence="4" type="ORF">KCG45_09140</name>
</gene>
<name>A0ABS6SPC7_9SPHN</name>
<evidence type="ECO:0000256" key="2">
    <source>
        <dbReference type="SAM" id="Phobius"/>
    </source>
</evidence>
<feature type="compositionally biased region" description="Polar residues" evidence="1">
    <location>
        <begin position="200"/>
        <end position="213"/>
    </location>
</feature>
<dbReference type="PANTHER" id="PTHR47371:SF3">
    <property type="entry name" value="PHOSPHOGLYCEROL TRANSFERASE I"/>
    <property type="match status" value="1"/>
</dbReference>
<dbReference type="Proteomes" id="UP000699975">
    <property type="component" value="Unassembled WGS sequence"/>
</dbReference>
<comment type="caution">
    <text evidence="4">The sequence shown here is derived from an EMBL/GenBank/DDBJ whole genome shotgun (WGS) entry which is preliminary data.</text>
</comment>
<evidence type="ECO:0000256" key="1">
    <source>
        <dbReference type="SAM" id="MobiDB-lite"/>
    </source>
</evidence>
<keyword evidence="5" id="KW-1185">Reference proteome</keyword>
<dbReference type="InterPro" id="IPR000917">
    <property type="entry name" value="Sulfatase_N"/>
</dbReference>
<dbReference type="CDD" id="cd16015">
    <property type="entry name" value="LTA_synthase"/>
    <property type="match status" value="1"/>
</dbReference>
<dbReference type="EMBL" id="JAGSPB010000002">
    <property type="protein sequence ID" value="MBV7266342.1"/>
    <property type="molecule type" value="Genomic_DNA"/>
</dbReference>
<evidence type="ECO:0000313" key="4">
    <source>
        <dbReference type="EMBL" id="MBV7266342.1"/>
    </source>
</evidence>
<feature type="transmembrane region" description="Helical" evidence="2">
    <location>
        <begin position="59"/>
        <end position="77"/>
    </location>
</feature>
<feature type="transmembrane region" description="Helical" evidence="2">
    <location>
        <begin position="137"/>
        <end position="156"/>
    </location>
</feature>
<feature type="transmembrane region" description="Helical" evidence="2">
    <location>
        <begin position="6"/>
        <end position="22"/>
    </location>
</feature>
<evidence type="ECO:0000313" key="5">
    <source>
        <dbReference type="Proteomes" id="UP000699975"/>
    </source>
</evidence>
<proteinExistence type="predicted"/>
<dbReference type="PANTHER" id="PTHR47371">
    <property type="entry name" value="LIPOTEICHOIC ACID SYNTHASE"/>
    <property type="match status" value="1"/>
</dbReference>
<dbReference type="RefSeq" id="WP_218316954.1">
    <property type="nucleotide sequence ID" value="NZ_JAGSPB010000002.1"/>
</dbReference>
<dbReference type="Pfam" id="PF00884">
    <property type="entry name" value="Sulfatase"/>
    <property type="match status" value="1"/>
</dbReference>
<organism evidence="4 5">
    <name type="scientific">Erythrobacter ani</name>
    <dbReference type="NCBI Taxonomy" id="2827235"/>
    <lineage>
        <taxon>Bacteria</taxon>
        <taxon>Pseudomonadati</taxon>
        <taxon>Pseudomonadota</taxon>
        <taxon>Alphaproteobacteria</taxon>
        <taxon>Sphingomonadales</taxon>
        <taxon>Erythrobacteraceae</taxon>
        <taxon>Erythrobacter/Porphyrobacter group</taxon>
        <taxon>Erythrobacter</taxon>
    </lineage>
</organism>
<accession>A0ABS6SPC7</accession>
<feature type="domain" description="Sulfatase N-terminal" evidence="3">
    <location>
        <begin position="220"/>
        <end position="484"/>
    </location>
</feature>
<dbReference type="InterPro" id="IPR050448">
    <property type="entry name" value="OpgB/LTA_synthase_biosynth"/>
</dbReference>
<keyword evidence="2" id="KW-0812">Transmembrane</keyword>
<reference evidence="4 5" key="1">
    <citation type="submission" date="2021-04" db="EMBL/GenBank/DDBJ databases">
        <authorList>
            <person name="Pira H."/>
            <person name="Risdian C."/>
            <person name="Wink J."/>
        </authorList>
    </citation>
    <scope>NUCLEOTIDE SEQUENCE [LARGE SCALE GENOMIC DNA]</scope>
    <source>
        <strain evidence="4 5">WH131</strain>
    </source>
</reference>
<keyword evidence="2" id="KW-0472">Membrane</keyword>
<keyword evidence="2" id="KW-1133">Transmembrane helix</keyword>
<protein>
    <submittedName>
        <fullName evidence="4">LTA synthase family protein</fullName>
    </submittedName>
</protein>
<evidence type="ECO:0000259" key="3">
    <source>
        <dbReference type="Pfam" id="PF00884"/>
    </source>
</evidence>
<feature type="transmembrane region" description="Helical" evidence="2">
    <location>
        <begin position="34"/>
        <end position="53"/>
    </location>
</feature>
<feature type="region of interest" description="Disordered" evidence="1">
    <location>
        <begin position="197"/>
        <end position="216"/>
    </location>
</feature>
<feature type="transmembrane region" description="Helical" evidence="2">
    <location>
        <begin position="114"/>
        <end position="131"/>
    </location>
</feature>